<evidence type="ECO:0000313" key="3">
    <source>
        <dbReference type="Proteomes" id="UP000239209"/>
    </source>
</evidence>
<organism evidence="2 3">
    <name type="scientific">Pseudosporangium ferrugineum</name>
    <dbReference type="NCBI Taxonomy" id="439699"/>
    <lineage>
        <taxon>Bacteria</taxon>
        <taxon>Bacillati</taxon>
        <taxon>Actinomycetota</taxon>
        <taxon>Actinomycetes</taxon>
        <taxon>Micromonosporales</taxon>
        <taxon>Micromonosporaceae</taxon>
        <taxon>Pseudosporangium</taxon>
    </lineage>
</organism>
<evidence type="ECO:0000256" key="1">
    <source>
        <dbReference type="SAM" id="Phobius"/>
    </source>
</evidence>
<keyword evidence="1" id="KW-0472">Membrane</keyword>
<accession>A0A2T0RMJ3</accession>
<reference evidence="2 3" key="1">
    <citation type="submission" date="2018-03" db="EMBL/GenBank/DDBJ databases">
        <title>Genomic Encyclopedia of Archaeal and Bacterial Type Strains, Phase II (KMG-II): from individual species to whole genera.</title>
        <authorList>
            <person name="Goeker M."/>
        </authorList>
    </citation>
    <scope>NUCLEOTIDE SEQUENCE [LARGE SCALE GENOMIC DNA]</scope>
    <source>
        <strain evidence="2 3">DSM 45348</strain>
    </source>
</reference>
<feature type="transmembrane region" description="Helical" evidence="1">
    <location>
        <begin position="80"/>
        <end position="99"/>
    </location>
</feature>
<evidence type="ECO:0000313" key="2">
    <source>
        <dbReference type="EMBL" id="PRY22342.1"/>
    </source>
</evidence>
<feature type="transmembrane region" description="Helical" evidence="1">
    <location>
        <begin position="195"/>
        <end position="215"/>
    </location>
</feature>
<protein>
    <submittedName>
        <fullName evidence="2">Uncharacterized protein</fullName>
    </submittedName>
</protein>
<feature type="transmembrane region" description="Helical" evidence="1">
    <location>
        <begin position="51"/>
        <end position="73"/>
    </location>
</feature>
<keyword evidence="3" id="KW-1185">Reference proteome</keyword>
<proteinExistence type="predicted"/>
<name>A0A2T0RMJ3_9ACTN</name>
<keyword evidence="1" id="KW-1133">Transmembrane helix</keyword>
<dbReference type="AlphaFoldDB" id="A0A2T0RMJ3"/>
<comment type="caution">
    <text evidence="2">The sequence shown here is derived from an EMBL/GenBank/DDBJ whole genome shotgun (WGS) entry which is preliminary data.</text>
</comment>
<feature type="transmembrane region" description="Helical" evidence="1">
    <location>
        <begin position="144"/>
        <end position="164"/>
    </location>
</feature>
<dbReference type="EMBL" id="PVZG01000017">
    <property type="protein sequence ID" value="PRY22342.1"/>
    <property type="molecule type" value="Genomic_DNA"/>
</dbReference>
<gene>
    <name evidence="2" type="ORF">CLV70_11745</name>
</gene>
<dbReference type="Proteomes" id="UP000239209">
    <property type="component" value="Unassembled WGS sequence"/>
</dbReference>
<feature type="transmembrane region" description="Helical" evidence="1">
    <location>
        <begin position="119"/>
        <end position="137"/>
    </location>
</feature>
<keyword evidence="1" id="KW-0812">Transmembrane</keyword>
<sequence>MIPAARALLVLLMIALVVAFKPLNDGFYSFWIYDDPQTPEQLREAGMTTWAFRYTSGVLCGQFLSFASGLFLGGRRRWSAPALAAVLALVTVAVAIPLARSSAFAPPPVPAKLLVVELLAYPLWAIVGLGVAAWLAGRRDRGGVIALMVLVWWLSGLAGLLFSGTPTWLLPLFPPLAAGAAITRTGVAPGWPADAALLALLTGLILCALLAWRAARAGNGARPVRA</sequence>